<sequence length="933" mass="103875">MRDNAGVEQRRTPSGSSVAACVESLDTAELLLRSAGVPQGGRLEGQGLAEQVAQGAACAAGPSASLLDLPHRVPKELQAGEPMLKVTSKKVMQRNFRLDADRGQILWDSKKQNKGEFFCRAFLRSTDPYTSSITVNLESICEVRWASAAAAYRSSLSISPSHEPRWVSIIYQRSGEYKALHLIALSDESLARWKTGLEVLQSARCALLGLDTLGDGSGSQGKESVWLRQQWKDADSQTQDEKLDLNEIFKLCKRLGIQSSRADLQRRFQGADQQKKGYLDFAAFQHFVKLLKRRSELELLFNCYSQSHLVTCETGQTCQTKDTSHPMTREAFRRFLQDEQRVSDLSAHKSLRRVVLDEGQLDRLYDRHADLESSLLTLEGFSNFLLSADNSAILDTTRNSYQDMERPLYDYYISSSHNTYLVGGQWKGDSTVEGYVRALQQGARSVELDCWDGSNNTPQITHGRTLTGKVAFADVIAAIEKYAFAKSPYPLILSMEIHNDIAQQDVMAQILRETLKDKLLTERLATCKNPDGLPSPEELKGKVLIKAKNLIVAEAERARAEAAGESKAEAWHAPSEDYSASDDTTGSDDGLALNLRERASPFGSHFSSRHPEERQPRKVLMSTALASLLIYTVGVKSRGINKKEVYAPEHMISFSERTAFKYVRSAPDDLIKHNRSHLSRIYPSMSSIARLHQSANFLPHHLWAIGCQLVALNWQTADLGMELNQAMFIRNGRCGYVLKPEGLREKELVKSKGQRIRLAVDLDIISAQQLPRSRDATRDATKEKDKDEEADIISPSVSVTLLAPQSWGPQPATRTPATSRMSELVESVTARLQTDVVRNNGFNPIWNAKLSVPIEVPAETSHQSQSQSQGNSGTNANAPAIASYTACVGALQEGYRHLPLYDCHLTQHLFSTLFVRIRFRLVGVRGPEQEAQK</sequence>
<feature type="region of interest" description="Disordered" evidence="6">
    <location>
        <begin position="771"/>
        <end position="790"/>
    </location>
</feature>
<name>A0A066WDY6_TILAU</name>
<dbReference type="EC" id="3.1.4.11" evidence="1 5"/>
<gene>
    <name evidence="9" type="ORF">K437DRAFT_221188</name>
</gene>
<evidence type="ECO:0000256" key="5">
    <source>
        <dbReference type="RuleBase" id="RU361133"/>
    </source>
</evidence>
<dbReference type="RefSeq" id="XP_013245014.1">
    <property type="nucleotide sequence ID" value="XM_013389560.1"/>
</dbReference>
<proteinExistence type="predicted"/>
<evidence type="ECO:0000259" key="7">
    <source>
        <dbReference type="PROSITE" id="PS50008"/>
    </source>
</evidence>
<dbReference type="GO" id="GO:0016042">
    <property type="term" value="P:lipid catabolic process"/>
    <property type="evidence" value="ECO:0007669"/>
    <property type="project" value="UniProtKB-KW"/>
</dbReference>
<dbReference type="InterPro" id="IPR000909">
    <property type="entry name" value="PLipase_C_PInositol-sp_X_dom"/>
</dbReference>
<evidence type="ECO:0000256" key="1">
    <source>
        <dbReference type="ARBA" id="ARBA00012368"/>
    </source>
</evidence>
<feature type="domain" description="PI-PLC Y-box" evidence="7">
    <location>
        <begin position="625"/>
        <end position="744"/>
    </location>
</feature>
<keyword evidence="3 5" id="KW-0442">Lipid degradation</keyword>
<dbReference type="Gene3D" id="2.30.29.30">
    <property type="entry name" value="Pleckstrin-homology domain (PH domain)/Phosphotyrosine-binding domain (PTB)"/>
    <property type="match status" value="1"/>
</dbReference>
<dbReference type="PROSITE" id="PS50007">
    <property type="entry name" value="PIPLC_X_DOMAIN"/>
    <property type="match status" value="1"/>
</dbReference>
<reference evidence="9 10" key="1">
    <citation type="submission" date="2014-05" db="EMBL/GenBank/DDBJ databases">
        <title>Draft genome sequence of a rare smut relative, Tilletiaria anomala UBC 951.</title>
        <authorList>
            <consortium name="DOE Joint Genome Institute"/>
            <person name="Toome M."/>
            <person name="Kuo A."/>
            <person name="Henrissat B."/>
            <person name="Lipzen A."/>
            <person name="Tritt A."/>
            <person name="Yoshinaga Y."/>
            <person name="Zane M."/>
            <person name="Barry K."/>
            <person name="Grigoriev I.V."/>
            <person name="Spatafora J.W."/>
            <person name="Aimea M.C."/>
        </authorList>
    </citation>
    <scope>NUCLEOTIDE SEQUENCE [LARGE SCALE GENOMIC DNA]</scope>
    <source>
        <strain evidence="9 10">UBC 951</strain>
    </source>
</reference>
<dbReference type="Pfam" id="PF00388">
    <property type="entry name" value="PI-PLC-X"/>
    <property type="match status" value="1"/>
</dbReference>
<dbReference type="SMART" id="SM00148">
    <property type="entry name" value="PLCXc"/>
    <property type="match status" value="1"/>
</dbReference>
<dbReference type="EMBL" id="JMSN01000013">
    <property type="protein sequence ID" value="KDN52167.1"/>
    <property type="molecule type" value="Genomic_DNA"/>
</dbReference>
<dbReference type="AlphaFoldDB" id="A0A066WDY6"/>
<evidence type="ECO:0000256" key="3">
    <source>
        <dbReference type="ARBA" id="ARBA00022963"/>
    </source>
</evidence>
<dbReference type="InterPro" id="IPR011992">
    <property type="entry name" value="EF-hand-dom_pair"/>
</dbReference>
<organism evidence="9 10">
    <name type="scientific">Tilletiaria anomala (strain ATCC 24038 / CBS 436.72 / UBC 951)</name>
    <dbReference type="NCBI Taxonomy" id="1037660"/>
    <lineage>
        <taxon>Eukaryota</taxon>
        <taxon>Fungi</taxon>
        <taxon>Dikarya</taxon>
        <taxon>Basidiomycota</taxon>
        <taxon>Ustilaginomycotina</taxon>
        <taxon>Exobasidiomycetes</taxon>
        <taxon>Georgefischeriales</taxon>
        <taxon>Tilletiariaceae</taxon>
        <taxon>Tilletiaria</taxon>
    </lineage>
</organism>
<evidence type="ECO:0000256" key="6">
    <source>
        <dbReference type="SAM" id="MobiDB-lite"/>
    </source>
</evidence>
<evidence type="ECO:0000256" key="2">
    <source>
        <dbReference type="ARBA" id="ARBA00022801"/>
    </source>
</evidence>
<dbReference type="GO" id="GO:0051209">
    <property type="term" value="P:release of sequestered calcium ion into cytosol"/>
    <property type="evidence" value="ECO:0007669"/>
    <property type="project" value="TreeGrafter"/>
</dbReference>
<dbReference type="GeneID" id="25262314"/>
<dbReference type="GO" id="GO:0004435">
    <property type="term" value="F:phosphatidylinositol-4,5-bisphosphate phospholipase C activity"/>
    <property type="evidence" value="ECO:0007669"/>
    <property type="project" value="UniProtKB-EC"/>
</dbReference>
<comment type="catalytic activity">
    <reaction evidence="5">
        <text>a 1,2-diacyl-sn-glycero-3-phospho-(1D-myo-inositol-4,5-bisphosphate) + H2O = 1D-myo-inositol 1,4,5-trisphosphate + a 1,2-diacyl-sn-glycerol + H(+)</text>
        <dbReference type="Rhea" id="RHEA:33179"/>
        <dbReference type="ChEBI" id="CHEBI:15377"/>
        <dbReference type="ChEBI" id="CHEBI:15378"/>
        <dbReference type="ChEBI" id="CHEBI:17815"/>
        <dbReference type="ChEBI" id="CHEBI:58456"/>
        <dbReference type="ChEBI" id="CHEBI:203600"/>
        <dbReference type="EC" id="3.1.4.11"/>
    </reaction>
</comment>
<dbReference type="InterPro" id="IPR001192">
    <property type="entry name" value="PI-PLC_fam"/>
</dbReference>
<dbReference type="Gene3D" id="3.20.20.190">
    <property type="entry name" value="Phosphatidylinositol (PI) phosphodiesterase"/>
    <property type="match status" value="1"/>
</dbReference>
<dbReference type="PROSITE" id="PS50222">
    <property type="entry name" value="EF_HAND_2"/>
    <property type="match status" value="1"/>
</dbReference>
<dbReference type="PRINTS" id="PR00390">
    <property type="entry name" value="PHPHLIPASEC"/>
</dbReference>
<dbReference type="InterPro" id="IPR035892">
    <property type="entry name" value="C2_domain_sf"/>
</dbReference>
<dbReference type="PANTHER" id="PTHR10336">
    <property type="entry name" value="PHOSPHOINOSITIDE-SPECIFIC PHOSPHOLIPASE C FAMILY PROTEIN"/>
    <property type="match status" value="1"/>
</dbReference>
<feature type="domain" description="EF-hand" evidence="8">
    <location>
        <begin position="259"/>
        <end position="294"/>
    </location>
</feature>
<feature type="compositionally biased region" description="Low complexity" evidence="6">
    <location>
        <begin position="581"/>
        <end position="591"/>
    </location>
</feature>
<dbReference type="InParanoid" id="A0A066WDY6"/>
<dbReference type="SUPFAM" id="SSF47473">
    <property type="entry name" value="EF-hand"/>
    <property type="match status" value="1"/>
</dbReference>
<dbReference type="Gene3D" id="1.10.238.10">
    <property type="entry name" value="EF-hand"/>
    <property type="match status" value="2"/>
</dbReference>
<dbReference type="SUPFAM" id="SSF49562">
    <property type="entry name" value="C2 domain (Calcium/lipid-binding domain, CaLB)"/>
    <property type="match status" value="1"/>
</dbReference>
<dbReference type="Pfam" id="PF00387">
    <property type="entry name" value="PI-PLC-Y"/>
    <property type="match status" value="1"/>
</dbReference>
<evidence type="ECO:0000259" key="8">
    <source>
        <dbReference type="PROSITE" id="PS50222"/>
    </source>
</evidence>
<dbReference type="HOGENOM" id="CLU_002738_0_0_1"/>
<dbReference type="PANTHER" id="PTHR10336:SF36">
    <property type="entry name" value="1-PHOSPHATIDYLINOSITOL 4,5-BISPHOSPHATE PHOSPHODIESTERASE BETA-4"/>
    <property type="match status" value="1"/>
</dbReference>
<feature type="region of interest" description="Disordered" evidence="6">
    <location>
        <begin position="563"/>
        <end position="591"/>
    </location>
</feature>
<evidence type="ECO:0000256" key="4">
    <source>
        <dbReference type="ARBA" id="ARBA00023098"/>
    </source>
</evidence>
<evidence type="ECO:0000313" key="10">
    <source>
        <dbReference type="Proteomes" id="UP000027361"/>
    </source>
</evidence>
<dbReference type="FunCoup" id="A0A066WDY6">
    <property type="interactions" value="115"/>
</dbReference>
<keyword evidence="4 5" id="KW-0443">Lipid metabolism</keyword>
<dbReference type="InterPro" id="IPR011993">
    <property type="entry name" value="PH-like_dom_sf"/>
</dbReference>
<dbReference type="InterPro" id="IPR017946">
    <property type="entry name" value="PLC-like_Pdiesterase_TIM-brl"/>
</dbReference>
<dbReference type="GO" id="GO:0005509">
    <property type="term" value="F:calcium ion binding"/>
    <property type="evidence" value="ECO:0007669"/>
    <property type="project" value="InterPro"/>
</dbReference>
<comment type="caution">
    <text evidence="9">The sequence shown here is derived from an EMBL/GenBank/DDBJ whole genome shotgun (WGS) entry which is preliminary data.</text>
</comment>
<dbReference type="CDD" id="cd00275">
    <property type="entry name" value="C2_PLC_like"/>
    <property type="match status" value="1"/>
</dbReference>
<dbReference type="CDD" id="cd16207">
    <property type="entry name" value="EFh_ScPlc1p_like"/>
    <property type="match status" value="1"/>
</dbReference>
<dbReference type="InterPro" id="IPR002048">
    <property type="entry name" value="EF_hand_dom"/>
</dbReference>
<dbReference type="SUPFAM" id="SSF50729">
    <property type="entry name" value="PH domain-like"/>
    <property type="match status" value="1"/>
</dbReference>
<protein>
    <recommendedName>
        <fullName evidence="1 5">Phosphoinositide phospholipase C</fullName>
        <ecNumber evidence="1 5">3.1.4.11</ecNumber>
    </recommendedName>
</protein>
<dbReference type="SUPFAM" id="SSF51695">
    <property type="entry name" value="PLC-like phosphodiesterases"/>
    <property type="match status" value="1"/>
</dbReference>
<keyword evidence="2 5" id="KW-0378">Hydrolase</keyword>
<dbReference type="InterPro" id="IPR001711">
    <property type="entry name" value="PLipase_C_Pinositol-sp_Y"/>
</dbReference>
<dbReference type="PROSITE" id="PS50008">
    <property type="entry name" value="PIPLC_Y_DOMAIN"/>
    <property type="match status" value="1"/>
</dbReference>
<feature type="compositionally biased region" description="Basic and acidic residues" evidence="6">
    <location>
        <begin position="772"/>
        <end position="787"/>
    </location>
</feature>
<evidence type="ECO:0000313" key="9">
    <source>
        <dbReference type="EMBL" id="KDN52167.1"/>
    </source>
</evidence>
<keyword evidence="10" id="KW-1185">Reference proteome</keyword>
<dbReference type="CDD" id="cd08558">
    <property type="entry name" value="PI-PLCc_eukaryota"/>
    <property type="match status" value="1"/>
</dbReference>
<dbReference type="OMA" id="HWQREMS"/>
<dbReference type="SMART" id="SM00149">
    <property type="entry name" value="PLCYc"/>
    <property type="match status" value="1"/>
</dbReference>
<dbReference type="OrthoDB" id="269822at2759"/>
<dbReference type="Gene3D" id="2.60.40.150">
    <property type="entry name" value="C2 domain"/>
    <property type="match status" value="1"/>
</dbReference>
<dbReference type="Proteomes" id="UP000027361">
    <property type="component" value="Unassembled WGS sequence"/>
</dbReference>
<dbReference type="GO" id="GO:0048015">
    <property type="term" value="P:phosphatidylinositol-mediated signaling"/>
    <property type="evidence" value="ECO:0007669"/>
    <property type="project" value="TreeGrafter"/>
</dbReference>
<accession>A0A066WDY6</accession>
<dbReference type="STRING" id="1037660.A0A066WDY6"/>